<reference evidence="2" key="1">
    <citation type="submission" date="2020-08" db="EMBL/GenBank/DDBJ databases">
        <title>Genomic Encyclopedia of Type Strains, Phase IV (KMG-IV): sequencing the most valuable type-strain genomes for metagenomic binning, comparative biology and taxonomic classification.</title>
        <authorList>
            <person name="Goeker M."/>
        </authorList>
    </citation>
    <scope>NUCLEOTIDE SEQUENCE [LARGE SCALE GENOMIC DNA]</scope>
    <source>
        <strain evidence="2">DSM 105040</strain>
    </source>
</reference>
<accession>A0A840CB59</accession>
<organism evidence="2 3">
    <name type="scientific">Actibacterium naphthalenivorans</name>
    <dbReference type="NCBI Taxonomy" id="1614693"/>
    <lineage>
        <taxon>Bacteria</taxon>
        <taxon>Pseudomonadati</taxon>
        <taxon>Pseudomonadota</taxon>
        <taxon>Alphaproteobacteria</taxon>
        <taxon>Rhodobacterales</taxon>
        <taxon>Roseobacteraceae</taxon>
        <taxon>Actibacterium</taxon>
    </lineage>
</organism>
<gene>
    <name evidence="2" type="ORF">GGR17_002454</name>
</gene>
<evidence type="ECO:0000313" key="3">
    <source>
        <dbReference type="Proteomes" id="UP000585681"/>
    </source>
</evidence>
<protein>
    <submittedName>
        <fullName evidence="2">Uncharacterized protein</fullName>
    </submittedName>
</protein>
<dbReference type="AlphaFoldDB" id="A0A840CB59"/>
<sequence>MKSFEEAMLAAVPPPPPMLVALHEQLAGGTAPVRVFREKRNSVFDNLFYDVAGLTGAELAWLLKEASPEGAILSVWPEGEMGDLGVRRLKDHDALCAERGCVLNRFAIAGVGSTDIGAAAFARSIANHYGEPVGAIVAGNGVADLLAEAVGGWCFLSLANRVMHTYHSLIPTVMEQHLAARLSPSPRLREAIDAVKGRDDSQTLLEILLDPDREIRSITGHSKGCLAIAAALNALVISGDEAPIERVRNARITMVGTVVPVPSAFRNVDQYLGALDMFGWLNSSLGAHFALIPGAGHHLNPALPLHMDLPALLARETDQPGARSAQPAKIFSSTTTM</sequence>
<name>A0A840CB59_9RHOB</name>
<dbReference type="Proteomes" id="UP000585681">
    <property type="component" value="Unassembled WGS sequence"/>
</dbReference>
<feature type="region of interest" description="Disordered" evidence="1">
    <location>
        <begin position="318"/>
        <end position="337"/>
    </location>
</feature>
<keyword evidence="3" id="KW-1185">Reference proteome</keyword>
<proteinExistence type="predicted"/>
<comment type="caution">
    <text evidence="2">The sequence shown here is derived from an EMBL/GenBank/DDBJ whole genome shotgun (WGS) entry which is preliminary data.</text>
</comment>
<evidence type="ECO:0000313" key="2">
    <source>
        <dbReference type="EMBL" id="MBB4022635.1"/>
    </source>
</evidence>
<evidence type="ECO:0000256" key="1">
    <source>
        <dbReference type="SAM" id="MobiDB-lite"/>
    </source>
</evidence>
<dbReference type="RefSeq" id="WP_054539809.1">
    <property type="nucleotide sequence ID" value="NZ_JACIEQ010000003.1"/>
</dbReference>
<dbReference type="EMBL" id="JACIEQ010000003">
    <property type="protein sequence ID" value="MBB4022635.1"/>
    <property type="molecule type" value="Genomic_DNA"/>
</dbReference>